<reference evidence="3" key="1">
    <citation type="journal article" date="2013" name="Lancet">
        <title>First case of E anophelis outbreak in an intensive-care unit.</title>
        <authorList>
            <person name="Teo J."/>
            <person name="Tan S.Y."/>
            <person name="Tay M."/>
            <person name="Ding Y."/>
            <person name="Kjelleberg S."/>
            <person name="Givskov M."/>
            <person name="Lin R.T."/>
            <person name="Yang L."/>
        </authorList>
    </citation>
    <scope>NUCLEOTIDE SEQUENCE [LARGE SCALE GENOMIC DNA]</scope>
    <source>
        <strain evidence="3">NUHP1</strain>
    </source>
</reference>
<dbReference type="STRING" id="1338011.BD94_1829"/>
<gene>
    <name evidence="3" type="ORF">BD94_1829</name>
</gene>
<feature type="chain" id="PRO_5001717724" description="Outer membrane protein beta-barrel domain-containing protein" evidence="1">
    <location>
        <begin position="21"/>
        <end position="261"/>
    </location>
</feature>
<accession>A0A077EHI7</accession>
<evidence type="ECO:0000313" key="4">
    <source>
        <dbReference type="Proteomes" id="UP000028933"/>
    </source>
</evidence>
<dbReference type="InterPro" id="IPR011250">
    <property type="entry name" value="OMP/PagP_B-barrel"/>
</dbReference>
<dbReference type="Proteomes" id="UP000028933">
    <property type="component" value="Chromosome"/>
</dbReference>
<dbReference type="AlphaFoldDB" id="A0A077EHI7"/>
<reference evidence="3" key="2">
    <citation type="journal article" date="2015" name="Genome Biol. Evol.">
        <title>Complete Genome Sequence and Transcriptomic Analysis of the Novel Pathogen Elizabethkingia anophelis in Response to Oxidative Stress.</title>
        <authorList>
            <person name="Li Y."/>
            <person name="Liu Y."/>
            <person name="Chew S.C."/>
            <person name="Tay M."/>
            <person name="Salido M.M."/>
            <person name="Teo J."/>
            <person name="Lauro F.M."/>
            <person name="Givskov M."/>
            <person name="Yang L."/>
        </authorList>
    </citation>
    <scope>NUCLEOTIDE SEQUENCE</scope>
    <source>
        <strain evidence="3">NUHP1</strain>
    </source>
</reference>
<organism evidence="3 4">
    <name type="scientific">Elizabethkingia anophelis NUHP1</name>
    <dbReference type="NCBI Taxonomy" id="1338011"/>
    <lineage>
        <taxon>Bacteria</taxon>
        <taxon>Pseudomonadati</taxon>
        <taxon>Bacteroidota</taxon>
        <taxon>Flavobacteriia</taxon>
        <taxon>Flavobacteriales</taxon>
        <taxon>Weeksellaceae</taxon>
        <taxon>Elizabethkingia</taxon>
    </lineage>
</organism>
<dbReference type="HOGENOM" id="CLU_093065_0_0_10"/>
<feature type="domain" description="Outer membrane protein beta-barrel" evidence="2">
    <location>
        <begin position="37"/>
        <end position="237"/>
    </location>
</feature>
<dbReference type="KEGG" id="eao:BD94_1829"/>
<dbReference type="InterPro" id="IPR025665">
    <property type="entry name" value="Beta-barrel_OMP_2"/>
</dbReference>
<name>A0A077EHI7_9FLAO</name>
<proteinExistence type="predicted"/>
<protein>
    <recommendedName>
        <fullName evidence="2">Outer membrane protein beta-barrel domain-containing protein</fullName>
    </recommendedName>
</protein>
<feature type="signal peptide" evidence="1">
    <location>
        <begin position="1"/>
        <end position="20"/>
    </location>
</feature>
<evidence type="ECO:0000256" key="1">
    <source>
        <dbReference type="SAM" id="SignalP"/>
    </source>
</evidence>
<dbReference type="eggNOG" id="ENOG502ZGCS">
    <property type="taxonomic scope" value="Bacteria"/>
</dbReference>
<dbReference type="SUPFAM" id="SSF56925">
    <property type="entry name" value="OMPA-like"/>
    <property type="match status" value="1"/>
</dbReference>
<evidence type="ECO:0000259" key="2">
    <source>
        <dbReference type="Pfam" id="PF13568"/>
    </source>
</evidence>
<dbReference type="RefSeq" id="WP_024564489.1">
    <property type="nucleotide sequence ID" value="NZ_CP007547.1"/>
</dbReference>
<dbReference type="Pfam" id="PF13568">
    <property type="entry name" value="OMP_b-brl_2"/>
    <property type="match status" value="1"/>
</dbReference>
<sequence>MKKILLSILLTLGARSIISAQQTEASTSASKPNFFNTDIDYQVRANYSIGGSAPMGMPREIRKIESYNPTLALGLEANATKWVSEDRKWGIRVGVRVEGKGMKTKAEVKNYLTEIKQDNSKVRGYYTGKVQTTVKNSYITVPVSAVYRLSDKWNLYGGLYFSGLIDKNFDGYVSDGYLRQNTPTGPKITFSEGSTATYDFSNEVRKFQWGLQLGAEWSMNKHFVLFPEFTYGINGLLNKDFDAISFSMHNVYLNMGFGYKF</sequence>
<evidence type="ECO:0000313" key="3">
    <source>
        <dbReference type="EMBL" id="AIL45604.1"/>
    </source>
</evidence>
<dbReference type="EMBL" id="CP007547">
    <property type="protein sequence ID" value="AIL45604.1"/>
    <property type="molecule type" value="Genomic_DNA"/>
</dbReference>
<keyword evidence="1" id="KW-0732">Signal</keyword>